<dbReference type="Pfam" id="PF19762">
    <property type="entry name" value="DUF6249"/>
    <property type="match status" value="1"/>
</dbReference>
<keyword evidence="1" id="KW-0812">Transmembrane</keyword>
<organism evidence="3 4">
    <name type="scientific">Autumnicola tepida</name>
    <dbReference type="NCBI Taxonomy" id="3075595"/>
    <lineage>
        <taxon>Bacteria</taxon>
        <taxon>Pseudomonadati</taxon>
        <taxon>Bacteroidota</taxon>
        <taxon>Flavobacteriia</taxon>
        <taxon>Flavobacteriales</taxon>
        <taxon>Flavobacteriaceae</taxon>
        <taxon>Autumnicola</taxon>
    </lineage>
</organism>
<comment type="caution">
    <text evidence="3">The sequence shown here is derived from an EMBL/GenBank/DDBJ whole genome shotgun (WGS) entry which is preliminary data.</text>
</comment>
<accession>A0ABU3CDJ5</accession>
<evidence type="ECO:0000256" key="1">
    <source>
        <dbReference type="SAM" id="Phobius"/>
    </source>
</evidence>
<feature type="transmembrane region" description="Helical" evidence="1">
    <location>
        <begin position="88"/>
        <end position="108"/>
    </location>
</feature>
<sequence length="113" mass="12670">MGSEVIVLPVIFGSVFGMYYLYISARNRERLALIEKGADATIFYSKNRRITPVWRVVILNLALLCIGIGLGIFLANLFIHSFNMEEDVAYPATIFVMAGIGLLLGFYLTKKMD</sequence>
<dbReference type="RefSeq" id="WP_311536026.1">
    <property type="nucleotide sequence ID" value="NZ_JAVRHQ010000026.1"/>
</dbReference>
<keyword evidence="1" id="KW-0472">Membrane</keyword>
<gene>
    <name evidence="3" type="ORF">RM553_16340</name>
</gene>
<dbReference type="EMBL" id="JAVRHQ010000026">
    <property type="protein sequence ID" value="MDT0644409.1"/>
    <property type="molecule type" value="Genomic_DNA"/>
</dbReference>
<evidence type="ECO:0000313" key="3">
    <source>
        <dbReference type="EMBL" id="MDT0644409.1"/>
    </source>
</evidence>
<dbReference type="Proteomes" id="UP001262889">
    <property type="component" value="Unassembled WGS sequence"/>
</dbReference>
<feature type="transmembrane region" description="Helical" evidence="1">
    <location>
        <begin position="6"/>
        <end position="23"/>
    </location>
</feature>
<keyword evidence="4" id="KW-1185">Reference proteome</keyword>
<proteinExistence type="predicted"/>
<reference evidence="3 4" key="1">
    <citation type="submission" date="2023-09" db="EMBL/GenBank/DDBJ databases">
        <authorList>
            <person name="Rey-Velasco X."/>
        </authorList>
    </citation>
    <scope>NUCLEOTIDE SEQUENCE [LARGE SCALE GENOMIC DNA]</scope>
    <source>
        <strain evidence="3 4">F363</strain>
    </source>
</reference>
<protein>
    <submittedName>
        <fullName evidence="3">DUF6249 domain-containing protein</fullName>
    </submittedName>
</protein>
<feature type="domain" description="DUF6249" evidence="2">
    <location>
        <begin position="7"/>
        <end position="110"/>
    </location>
</feature>
<feature type="transmembrane region" description="Helical" evidence="1">
    <location>
        <begin position="56"/>
        <end position="82"/>
    </location>
</feature>
<dbReference type="InterPro" id="IPR046216">
    <property type="entry name" value="DUF6249"/>
</dbReference>
<evidence type="ECO:0000259" key="2">
    <source>
        <dbReference type="Pfam" id="PF19762"/>
    </source>
</evidence>
<name>A0ABU3CDJ5_9FLAO</name>
<keyword evidence="1" id="KW-1133">Transmembrane helix</keyword>
<evidence type="ECO:0000313" key="4">
    <source>
        <dbReference type="Proteomes" id="UP001262889"/>
    </source>
</evidence>